<dbReference type="PROSITE" id="PS50222">
    <property type="entry name" value="EF_HAND_2"/>
    <property type="match status" value="1"/>
</dbReference>
<dbReference type="SUPFAM" id="SSF47473">
    <property type="entry name" value="EF-hand"/>
    <property type="match status" value="1"/>
</dbReference>
<dbReference type="GO" id="GO:0005509">
    <property type="term" value="F:calcium ion binding"/>
    <property type="evidence" value="ECO:0007669"/>
    <property type="project" value="InterPro"/>
</dbReference>
<proteinExistence type="predicted"/>
<protein>
    <recommendedName>
        <fullName evidence="2">EF-hand domain-containing protein</fullName>
    </recommendedName>
</protein>
<dbReference type="AlphaFoldDB" id="A0A251WVW3"/>
<dbReference type="Pfam" id="PF13499">
    <property type="entry name" value="EF-hand_7"/>
    <property type="match status" value="1"/>
</dbReference>
<dbReference type="RefSeq" id="WP_086452180.1">
    <property type="nucleotide sequence ID" value="NZ_MSPP01000005.1"/>
</dbReference>
<dbReference type="EMBL" id="MSPP01000005">
    <property type="protein sequence ID" value="OUD08486.1"/>
    <property type="molecule type" value="Genomic_DNA"/>
</dbReference>
<evidence type="ECO:0000256" key="1">
    <source>
        <dbReference type="SAM" id="SignalP"/>
    </source>
</evidence>
<dbReference type="InterPro" id="IPR002048">
    <property type="entry name" value="EF_hand_dom"/>
</dbReference>
<sequence length="174" mass="18972">MLRALILKTILILKLAVTSALAQQSARDIRLPIGLTLLDPGSAPISFNIVSEAAKSAFASMDADADKRINIDELRNWRNTVEVRSGEDQLGTLLKLGSERLMQSADHDNDKAISLPEFRALSLYDFNVHDKDGNSTLSSDETATWQPTLVIWAARPCLKFGVGEGMLLGAFCGK</sequence>
<keyword evidence="1" id="KW-0732">Signal</keyword>
<accession>A0A251WVW3</accession>
<evidence type="ECO:0000259" key="2">
    <source>
        <dbReference type="PROSITE" id="PS50222"/>
    </source>
</evidence>
<gene>
    <name evidence="3" type="ORF">BVC71_13380</name>
</gene>
<dbReference type="PROSITE" id="PS00018">
    <property type="entry name" value="EF_HAND_1"/>
    <property type="match status" value="1"/>
</dbReference>
<dbReference type="Proteomes" id="UP000194664">
    <property type="component" value="Unassembled WGS sequence"/>
</dbReference>
<name>A0A251WVW3_9RHOB</name>
<dbReference type="InterPro" id="IPR011992">
    <property type="entry name" value="EF-hand-dom_pair"/>
</dbReference>
<dbReference type="InterPro" id="IPR018247">
    <property type="entry name" value="EF_Hand_1_Ca_BS"/>
</dbReference>
<evidence type="ECO:0000313" key="4">
    <source>
        <dbReference type="Proteomes" id="UP000194664"/>
    </source>
</evidence>
<feature type="signal peptide" evidence="1">
    <location>
        <begin position="1"/>
        <end position="22"/>
    </location>
</feature>
<keyword evidence="4" id="KW-1185">Reference proteome</keyword>
<reference evidence="3 4" key="1">
    <citation type="submission" date="2016-12" db="EMBL/GenBank/DDBJ databases">
        <title>The draft genome sequence of HSLHS2.</title>
        <authorList>
            <person name="Hu D."/>
            <person name="Wang L."/>
            <person name="Shao Z."/>
        </authorList>
    </citation>
    <scope>NUCLEOTIDE SEQUENCE [LARGE SCALE GENOMIC DNA]</scope>
    <source>
        <strain evidence="3">MCCC 1A06712</strain>
    </source>
</reference>
<dbReference type="Gene3D" id="1.10.238.10">
    <property type="entry name" value="EF-hand"/>
    <property type="match status" value="1"/>
</dbReference>
<feature type="domain" description="EF-hand" evidence="2">
    <location>
        <begin position="49"/>
        <end position="84"/>
    </location>
</feature>
<comment type="caution">
    <text evidence="3">The sequence shown here is derived from an EMBL/GenBank/DDBJ whole genome shotgun (WGS) entry which is preliminary data.</text>
</comment>
<evidence type="ECO:0000313" key="3">
    <source>
        <dbReference type="EMBL" id="OUD08486.1"/>
    </source>
</evidence>
<organism evidence="3 4">
    <name type="scientific">Marivivens niveibacter</name>
    <dbReference type="NCBI Taxonomy" id="1930667"/>
    <lineage>
        <taxon>Bacteria</taxon>
        <taxon>Pseudomonadati</taxon>
        <taxon>Pseudomonadota</taxon>
        <taxon>Alphaproteobacteria</taxon>
        <taxon>Rhodobacterales</taxon>
        <taxon>Paracoccaceae</taxon>
        <taxon>Marivivens group</taxon>
        <taxon>Marivivens</taxon>
    </lineage>
</organism>
<feature type="chain" id="PRO_5013213648" description="EF-hand domain-containing protein" evidence="1">
    <location>
        <begin position="23"/>
        <end position="174"/>
    </location>
</feature>